<accession>A0A1I7UHM5</accession>
<dbReference type="Proteomes" id="UP000095282">
    <property type="component" value="Unplaced"/>
</dbReference>
<dbReference type="Gene3D" id="3.30.1490.40">
    <property type="match status" value="1"/>
</dbReference>
<evidence type="ECO:0000313" key="3">
    <source>
        <dbReference type="WBParaSite" id="Csp11.Scaffold629.g9422.t1"/>
    </source>
</evidence>
<feature type="domain" description="GYF" evidence="1">
    <location>
        <begin position="12"/>
        <end position="66"/>
    </location>
</feature>
<dbReference type="SUPFAM" id="SSF55277">
    <property type="entry name" value="GYF domain"/>
    <property type="match status" value="1"/>
</dbReference>
<name>A0A1I7UHM5_9PELO</name>
<reference evidence="3" key="1">
    <citation type="submission" date="2016-11" db="UniProtKB">
        <authorList>
            <consortium name="WormBaseParasite"/>
        </authorList>
    </citation>
    <scope>IDENTIFICATION</scope>
</reference>
<organism evidence="2 3">
    <name type="scientific">Caenorhabditis tropicalis</name>
    <dbReference type="NCBI Taxonomy" id="1561998"/>
    <lineage>
        <taxon>Eukaryota</taxon>
        <taxon>Metazoa</taxon>
        <taxon>Ecdysozoa</taxon>
        <taxon>Nematoda</taxon>
        <taxon>Chromadorea</taxon>
        <taxon>Rhabditida</taxon>
        <taxon>Rhabditina</taxon>
        <taxon>Rhabditomorpha</taxon>
        <taxon>Rhabditoidea</taxon>
        <taxon>Rhabditidae</taxon>
        <taxon>Peloderinae</taxon>
        <taxon>Caenorhabditis</taxon>
    </lineage>
</organism>
<dbReference type="eggNOG" id="KOG1862">
    <property type="taxonomic scope" value="Eukaryota"/>
</dbReference>
<dbReference type="InterPro" id="IPR035445">
    <property type="entry name" value="GYF-like_dom_sf"/>
</dbReference>
<protein>
    <submittedName>
        <fullName evidence="3">GYF domain-containing protein</fullName>
    </submittedName>
</protein>
<proteinExistence type="predicted"/>
<dbReference type="AlphaFoldDB" id="A0A1I7UHM5"/>
<dbReference type="STRING" id="1561998.A0A1I7UHM5"/>
<evidence type="ECO:0000313" key="2">
    <source>
        <dbReference type="Proteomes" id="UP000095282"/>
    </source>
</evidence>
<sequence length="476" mass="54224">MMPQDFTSPSHLFKYDYIDLEGNKYGPFEGGKMAEWDNKGLMDDDLIIFRLFASGRVEEFLLKDLRKTSKSPFLELDSSAYKTSYENDKLCSEKQNKISPMEIEKHVVREPLRTHIKEGPVEEVVISDSLSTAKTLCPSTQLCSSSVKSSELEENQREDFSFDLEYYHINENSCSEKCKSLPAVPLKQYHPDVYSSLPFMRLPDPYCLMVKPEDARAKVFTLYQLIITVPEQLRNFPPYTTETVCCQLCKVDLTGPDMFNHLITIQHLGKVSNCIFAESDVDFWISRVKNVINSAPSSALCIPGFEPVVHLNETETVKGFINRTKGFVKKPSIQQIKRQPHVIDAVLNLASATSYASSKVNRSKRKFTGNFLSRVVLYLSKNVNKLAFQKKYGALLDGGKQCTFCDVVFESFYDACCHVGTQNHRSKINNIHYHEGLVATWVRLLAQKNEYRKEGSSYLDNSSTEEMSSIDILRCN</sequence>
<dbReference type="InterPro" id="IPR003169">
    <property type="entry name" value="GYF"/>
</dbReference>
<dbReference type="PROSITE" id="PS50829">
    <property type="entry name" value="GYF"/>
    <property type="match status" value="1"/>
</dbReference>
<evidence type="ECO:0000259" key="1">
    <source>
        <dbReference type="PROSITE" id="PS50829"/>
    </source>
</evidence>
<dbReference type="WBParaSite" id="Csp11.Scaffold629.g9422.t1">
    <property type="protein sequence ID" value="Csp11.Scaffold629.g9422.t1"/>
    <property type="gene ID" value="Csp11.Scaffold629.g9422"/>
</dbReference>
<keyword evidence="2" id="KW-1185">Reference proteome</keyword>